<dbReference type="Proteomes" id="UP001431186">
    <property type="component" value="Chromosome"/>
</dbReference>
<evidence type="ECO:0000259" key="5">
    <source>
        <dbReference type="PROSITE" id="PS50893"/>
    </source>
</evidence>
<dbReference type="SUPFAM" id="SSF52540">
    <property type="entry name" value="P-loop containing nucleoside triphosphate hydrolases"/>
    <property type="match status" value="1"/>
</dbReference>
<dbReference type="GO" id="GO:0016887">
    <property type="term" value="F:ATP hydrolysis activity"/>
    <property type="evidence" value="ECO:0007669"/>
    <property type="project" value="InterPro"/>
</dbReference>
<dbReference type="GO" id="GO:1903806">
    <property type="term" value="P:L-isoleucine import across plasma membrane"/>
    <property type="evidence" value="ECO:0007669"/>
    <property type="project" value="TreeGrafter"/>
</dbReference>
<dbReference type="GO" id="GO:0015808">
    <property type="term" value="P:L-alanine transport"/>
    <property type="evidence" value="ECO:0007669"/>
    <property type="project" value="TreeGrafter"/>
</dbReference>
<dbReference type="Pfam" id="PF12399">
    <property type="entry name" value="BCA_ABC_TP_C"/>
    <property type="match status" value="1"/>
</dbReference>
<dbReference type="PANTHER" id="PTHR45772">
    <property type="entry name" value="CONSERVED COMPONENT OF ABC TRANSPORTER FOR NATURAL AMINO ACIDS-RELATED"/>
    <property type="match status" value="1"/>
</dbReference>
<dbReference type="KEGG" id="lcal:ATTO_08650"/>
<organism evidence="6 7">
    <name type="scientific">Leptogranulimonas caecicola</name>
    <dbReference type="NCBI Taxonomy" id="2894156"/>
    <lineage>
        <taxon>Bacteria</taxon>
        <taxon>Bacillati</taxon>
        <taxon>Actinomycetota</taxon>
        <taxon>Coriobacteriia</taxon>
        <taxon>Coriobacteriales</taxon>
        <taxon>Kribbibacteriaceae</taxon>
        <taxon>Leptogranulimonas</taxon>
    </lineage>
</organism>
<dbReference type="Gene3D" id="3.40.50.300">
    <property type="entry name" value="P-loop containing nucleotide triphosphate hydrolases"/>
    <property type="match status" value="1"/>
</dbReference>
<dbReference type="InterPro" id="IPR003593">
    <property type="entry name" value="AAA+_ATPase"/>
</dbReference>
<keyword evidence="2" id="KW-0547">Nucleotide-binding</keyword>
<dbReference type="GO" id="GO:0015188">
    <property type="term" value="F:L-isoleucine transmembrane transporter activity"/>
    <property type="evidence" value="ECO:0007669"/>
    <property type="project" value="TreeGrafter"/>
</dbReference>
<evidence type="ECO:0000313" key="7">
    <source>
        <dbReference type="Proteomes" id="UP001431186"/>
    </source>
</evidence>
<evidence type="ECO:0000256" key="1">
    <source>
        <dbReference type="ARBA" id="ARBA00022448"/>
    </source>
</evidence>
<keyword evidence="1" id="KW-0813">Transport</keyword>
<dbReference type="FunFam" id="3.40.50.300:FF:000421">
    <property type="entry name" value="Branched-chain amino acid ABC transporter ATP-binding protein"/>
    <property type="match status" value="1"/>
</dbReference>
<dbReference type="PROSITE" id="PS50893">
    <property type="entry name" value="ABC_TRANSPORTER_2"/>
    <property type="match status" value="1"/>
</dbReference>
<dbReference type="InterPro" id="IPR027417">
    <property type="entry name" value="P-loop_NTPase"/>
</dbReference>
<feature type="compositionally biased region" description="Basic and acidic residues" evidence="4">
    <location>
        <begin position="1"/>
        <end position="10"/>
    </location>
</feature>
<accession>A0AAU9CKN2</accession>
<dbReference type="CDD" id="cd03219">
    <property type="entry name" value="ABC_Mj1267_LivG_branched"/>
    <property type="match status" value="1"/>
</dbReference>
<sequence>MAKNSQDNKKLSSRAAQGSYKAQAARSRGDKVESTAPAPTTAKQHTRMVPLPSDGIVPERDVFSTPVLECRHLGIDFGGLHAVEDFNLIVGKTEIAGLIGPNGAGKTTVFNLLTKVYQPTRGTILLDGQDTAGMGVAKVNQMGIARTFQNIRLFSSLTVEENVTIGLHNSVKCGMWSGIFRLPRYWLSEKEFHDRSLELLDVFGMADLAHVQAGNLPYGAQRRLEIVRALATGPKLLLLDEPAAGMNPSETAELMENIRKIRDEFKIAVLLIEHDMNLVMGICEGIAVLNFGRIIAKGTPQEIQGNPQVIEAYLGTSAKEA</sequence>
<dbReference type="GO" id="GO:0015192">
    <property type="term" value="F:L-phenylalanine transmembrane transporter activity"/>
    <property type="evidence" value="ECO:0007669"/>
    <property type="project" value="TreeGrafter"/>
</dbReference>
<dbReference type="GO" id="GO:1903805">
    <property type="term" value="P:L-valine import across plasma membrane"/>
    <property type="evidence" value="ECO:0007669"/>
    <property type="project" value="TreeGrafter"/>
</dbReference>
<evidence type="ECO:0000256" key="3">
    <source>
        <dbReference type="ARBA" id="ARBA00022840"/>
    </source>
</evidence>
<dbReference type="GO" id="GO:0005304">
    <property type="term" value="F:L-valine transmembrane transporter activity"/>
    <property type="evidence" value="ECO:0007669"/>
    <property type="project" value="TreeGrafter"/>
</dbReference>
<dbReference type="GO" id="GO:0005886">
    <property type="term" value="C:plasma membrane"/>
    <property type="evidence" value="ECO:0007669"/>
    <property type="project" value="TreeGrafter"/>
</dbReference>
<reference evidence="6" key="1">
    <citation type="submission" date="2021-11" db="EMBL/GenBank/DDBJ databases">
        <title>Complete genome sequence of Atopobiaceae bacterium TOC12.</title>
        <authorList>
            <person name="Morinaga K."/>
            <person name="Kusada H."/>
            <person name="Tamaki H."/>
        </authorList>
    </citation>
    <scope>NUCLEOTIDE SEQUENCE</scope>
    <source>
        <strain evidence="6">TOC12</strain>
    </source>
</reference>
<gene>
    <name evidence="6" type="ORF">ATTO_08650</name>
</gene>
<dbReference type="InterPro" id="IPR003439">
    <property type="entry name" value="ABC_transporter-like_ATP-bd"/>
</dbReference>
<evidence type="ECO:0000313" key="6">
    <source>
        <dbReference type="EMBL" id="BDC90993.1"/>
    </source>
</evidence>
<feature type="region of interest" description="Disordered" evidence="4">
    <location>
        <begin position="1"/>
        <end position="53"/>
    </location>
</feature>
<dbReference type="AlphaFoldDB" id="A0AAU9CKN2"/>
<evidence type="ECO:0000256" key="4">
    <source>
        <dbReference type="SAM" id="MobiDB-lite"/>
    </source>
</evidence>
<keyword evidence="7" id="KW-1185">Reference proteome</keyword>
<name>A0AAU9CKN2_9ACTN</name>
<protein>
    <submittedName>
        <fullName evidence="6">ABC transporter ATP-binding protein</fullName>
    </submittedName>
</protein>
<dbReference type="GO" id="GO:0005524">
    <property type="term" value="F:ATP binding"/>
    <property type="evidence" value="ECO:0007669"/>
    <property type="project" value="UniProtKB-KW"/>
</dbReference>
<dbReference type="InterPro" id="IPR032823">
    <property type="entry name" value="BCA_ABC_TP_C"/>
</dbReference>
<dbReference type="PANTHER" id="PTHR45772:SF7">
    <property type="entry name" value="AMINO ACID ABC TRANSPORTER ATP-BINDING PROTEIN"/>
    <property type="match status" value="1"/>
</dbReference>
<dbReference type="InterPro" id="IPR051120">
    <property type="entry name" value="ABC_AA/LPS_Transport"/>
</dbReference>
<proteinExistence type="predicted"/>
<dbReference type="GO" id="GO:0042941">
    <property type="term" value="P:D-alanine transmembrane transport"/>
    <property type="evidence" value="ECO:0007669"/>
    <property type="project" value="TreeGrafter"/>
</dbReference>
<dbReference type="SMART" id="SM00382">
    <property type="entry name" value="AAA"/>
    <property type="match status" value="1"/>
</dbReference>
<dbReference type="EMBL" id="AP025285">
    <property type="protein sequence ID" value="BDC90993.1"/>
    <property type="molecule type" value="Genomic_DNA"/>
</dbReference>
<keyword evidence="3 6" id="KW-0067">ATP-binding</keyword>
<evidence type="ECO:0000256" key="2">
    <source>
        <dbReference type="ARBA" id="ARBA00022741"/>
    </source>
</evidence>
<feature type="domain" description="ABC transporter" evidence="5">
    <location>
        <begin position="57"/>
        <end position="316"/>
    </location>
</feature>
<dbReference type="Pfam" id="PF00005">
    <property type="entry name" value="ABC_tran"/>
    <property type="match status" value="1"/>
</dbReference>